<dbReference type="InterPro" id="IPR016187">
    <property type="entry name" value="CTDL_fold"/>
</dbReference>
<evidence type="ECO:0000259" key="2">
    <source>
        <dbReference type="Pfam" id="PF00059"/>
    </source>
</evidence>
<proteinExistence type="predicted"/>
<dbReference type="Pfam" id="PF00059">
    <property type="entry name" value="Lectin_C"/>
    <property type="match status" value="1"/>
</dbReference>
<protein>
    <recommendedName>
        <fullName evidence="2">C-type lectin domain-containing protein</fullName>
    </recommendedName>
</protein>
<dbReference type="SUPFAM" id="SSF56436">
    <property type="entry name" value="C-type lectin-like"/>
    <property type="match status" value="1"/>
</dbReference>
<evidence type="ECO:0000256" key="1">
    <source>
        <dbReference type="SAM" id="SignalP"/>
    </source>
</evidence>
<keyword evidence="1" id="KW-0732">Signal</keyword>
<dbReference type="InterPro" id="IPR001304">
    <property type="entry name" value="C-type_lectin-like"/>
</dbReference>
<sequence length="102" mass="10660">MKLALLLVSLLVKVNSQDSSATTTTSTCPSGYEPLSGSGCFSFLDSDNVPHTFTSAQDACEAIEGSLVTILSAEENNLIMGEANNKYGKSGSFWLGLTCTNG</sequence>
<dbReference type="AlphaFoldDB" id="A0AAV5TXX2"/>
<dbReference type="EMBL" id="BTSX01000005">
    <property type="protein sequence ID" value="GMS99329.1"/>
    <property type="molecule type" value="Genomic_DNA"/>
</dbReference>
<dbReference type="PANTHER" id="PTHR22803">
    <property type="entry name" value="MANNOSE, PHOSPHOLIPASE, LECTIN RECEPTOR RELATED"/>
    <property type="match status" value="1"/>
</dbReference>
<dbReference type="CDD" id="cd00037">
    <property type="entry name" value="CLECT"/>
    <property type="match status" value="1"/>
</dbReference>
<dbReference type="InterPro" id="IPR016186">
    <property type="entry name" value="C-type_lectin-like/link_sf"/>
</dbReference>
<feature type="chain" id="PRO_5043439548" description="C-type lectin domain-containing protein" evidence="1">
    <location>
        <begin position="17"/>
        <end position="102"/>
    </location>
</feature>
<dbReference type="InterPro" id="IPR050111">
    <property type="entry name" value="C-type_lectin/snaclec_domain"/>
</dbReference>
<feature type="domain" description="C-type lectin" evidence="2">
    <location>
        <begin position="50"/>
        <end position="98"/>
    </location>
</feature>
<reference evidence="3" key="1">
    <citation type="submission" date="2023-10" db="EMBL/GenBank/DDBJ databases">
        <title>Genome assembly of Pristionchus species.</title>
        <authorList>
            <person name="Yoshida K."/>
            <person name="Sommer R.J."/>
        </authorList>
    </citation>
    <scope>NUCLEOTIDE SEQUENCE</scope>
    <source>
        <strain evidence="3">RS0144</strain>
    </source>
</reference>
<accession>A0AAV5TXX2</accession>
<dbReference type="Proteomes" id="UP001432027">
    <property type="component" value="Unassembled WGS sequence"/>
</dbReference>
<feature type="signal peptide" evidence="1">
    <location>
        <begin position="1"/>
        <end position="16"/>
    </location>
</feature>
<dbReference type="Gene3D" id="3.10.100.10">
    <property type="entry name" value="Mannose-Binding Protein A, subunit A"/>
    <property type="match status" value="1"/>
</dbReference>
<evidence type="ECO:0000313" key="3">
    <source>
        <dbReference type="EMBL" id="GMS99329.1"/>
    </source>
</evidence>
<organism evidence="3 4">
    <name type="scientific">Pristionchus entomophagus</name>
    <dbReference type="NCBI Taxonomy" id="358040"/>
    <lineage>
        <taxon>Eukaryota</taxon>
        <taxon>Metazoa</taxon>
        <taxon>Ecdysozoa</taxon>
        <taxon>Nematoda</taxon>
        <taxon>Chromadorea</taxon>
        <taxon>Rhabditida</taxon>
        <taxon>Rhabditina</taxon>
        <taxon>Diplogasteromorpha</taxon>
        <taxon>Diplogasteroidea</taxon>
        <taxon>Neodiplogasteridae</taxon>
        <taxon>Pristionchus</taxon>
    </lineage>
</organism>
<gene>
    <name evidence="3" type="ORF">PENTCL1PPCAC_21504</name>
</gene>
<evidence type="ECO:0000313" key="4">
    <source>
        <dbReference type="Proteomes" id="UP001432027"/>
    </source>
</evidence>
<keyword evidence="4" id="KW-1185">Reference proteome</keyword>
<feature type="non-terminal residue" evidence="3">
    <location>
        <position position="102"/>
    </location>
</feature>
<name>A0AAV5TXX2_9BILA</name>
<comment type="caution">
    <text evidence="3">The sequence shown here is derived from an EMBL/GenBank/DDBJ whole genome shotgun (WGS) entry which is preliminary data.</text>
</comment>